<organism evidence="2 3">
    <name type="scientific">Trametes pubescens</name>
    <name type="common">White-rot fungus</name>
    <dbReference type="NCBI Taxonomy" id="154538"/>
    <lineage>
        <taxon>Eukaryota</taxon>
        <taxon>Fungi</taxon>
        <taxon>Dikarya</taxon>
        <taxon>Basidiomycota</taxon>
        <taxon>Agaricomycotina</taxon>
        <taxon>Agaricomycetes</taxon>
        <taxon>Polyporales</taxon>
        <taxon>Polyporaceae</taxon>
        <taxon>Trametes</taxon>
    </lineage>
</organism>
<proteinExistence type="predicted"/>
<gene>
    <name evidence="2" type="ORF">TRAPUB_11018</name>
</gene>
<feature type="region of interest" description="Disordered" evidence="1">
    <location>
        <begin position="1"/>
        <end position="85"/>
    </location>
</feature>
<accession>A0A1M2VXU2</accession>
<sequence length="457" mass="49452">MAKKSNKKDQKQNEKGKQQNKKGSEPDNKGKKPNLGHKSRVPDKLAEAKAKGMLPDWGTPSRGTPENVRTQSDALATLSEEEQSARAICADPVDVEAGPSSDVVDTVPLAPRISVAPLPPDDFGDDVQMTVSGPSMVALEQQTIREHRTAASGAFSARFDPEQREWAPGSTPAHQQSFFPPDNPPPSVSFHAHGAQGYAMSSDPYANSSNAYLPSPSDRDPMTSDFRPLQRFPQVHRLRVRVGQAHADTSLGFPPYTADIPPFAAENAAINIPARHDDPRMSSPHMYDDMMVGYGMVDVSSEGRPLTTAQRATRRSSTRARQAPYPNPRTANNATDSYFSPPGPSGSNASYVALPYESPPSSSMLFSPTYSTLAHALDEPPVASEWTPAAPAAPPASGAEGWYDSVVYSQSQAGDSSSREGTAEQVSSDKDNHALMEEWFLMQGFYGEHWRLDDSPS</sequence>
<feature type="compositionally biased region" description="Basic and acidic residues" evidence="1">
    <location>
        <begin position="40"/>
        <end position="50"/>
    </location>
</feature>
<name>A0A1M2VXU2_TRAPU</name>
<feature type="region of interest" description="Disordered" evidence="1">
    <location>
        <begin position="163"/>
        <end position="193"/>
    </location>
</feature>
<keyword evidence="3" id="KW-1185">Reference proteome</keyword>
<dbReference type="EMBL" id="MNAD01000488">
    <property type="protein sequence ID" value="OJT12429.1"/>
    <property type="molecule type" value="Genomic_DNA"/>
</dbReference>
<protein>
    <submittedName>
        <fullName evidence="2">Uncharacterized protein</fullName>
    </submittedName>
</protein>
<feature type="compositionally biased region" description="Basic and acidic residues" evidence="1">
    <location>
        <begin position="417"/>
        <end position="430"/>
    </location>
</feature>
<dbReference type="OrthoDB" id="10482777at2759"/>
<feature type="compositionally biased region" description="Polar residues" evidence="1">
    <location>
        <begin position="61"/>
        <end position="74"/>
    </location>
</feature>
<feature type="compositionally biased region" description="Polar residues" evidence="1">
    <location>
        <begin position="329"/>
        <end position="338"/>
    </location>
</feature>
<dbReference type="Proteomes" id="UP000184267">
    <property type="component" value="Unassembled WGS sequence"/>
</dbReference>
<evidence type="ECO:0000313" key="2">
    <source>
        <dbReference type="EMBL" id="OJT12429.1"/>
    </source>
</evidence>
<reference evidence="2 3" key="1">
    <citation type="submission" date="2016-10" db="EMBL/GenBank/DDBJ databases">
        <title>Genome sequence of the basidiomycete white-rot fungus Trametes pubescens.</title>
        <authorList>
            <person name="Makela M.R."/>
            <person name="Granchi Z."/>
            <person name="Peng M."/>
            <person name="De Vries R.P."/>
            <person name="Grigoriev I."/>
            <person name="Riley R."/>
            <person name="Hilden K."/>
        </authorList>
    </citation>
    <scope>NUCLEOTIDE SEQUENCE [LARGE SCALE GENOMIC DNA]</scope>
    <source>
        <strain evidence="2 3">FBCC735</strain>
    </source>
</reference>
<comment type="caution">
    <text evidence="2">The sequence shown here is derived from an EMBL/GenBank/DDBJ whole genome shotgun (WGS) entry which is preliminary data.</text>
</comment>
<evidence type="ECO:0000313" key="3">
    <source>
        <dbReference type="Proteomes" id="UP000184267"/>
    </source>
</evidence>
<dbReference type="OMA" id="QSARAIC"/>
<feature type="compositionally biased region" description="Basic and acidic residues" evidence="1">
    <location>
        <begin position="7"/>
        <end position="30"/>
    </location>
</feature>
<dbReference type="AlphaFoldDB" id="A0A1M2VXU2"/>
<evidence type="ECO:0000256" key="1">
    <source>
        <dbReference type="SAM" id="MobiDB-lite"/>
    </source>
</evidence>
<feature type="region of interest" description="Disordered" evidence="1">
    <location>
        <begin position="409"/>
        <end position="430"/>
    </location>
</feature>
<feature type="region of interest" description="Disordered" evidence="1">
    <location>
        <begin position="301"/>
        <end position="344"/>
    </location>
</feature>